<dbReference type="GO" id="GO:0005782">
    <property type="term" value="C:peroxisomal matrix"/>
    <property type="evidence" value="ECO:0007669"/>
    <property type="project" value="TreeGrafter"/>
</dbReference>
<dbReference type="EMBL" id="BQKY01000007">
    <property type="protein sequence ID" value="GJN90549.1"/>
    <property type="molecule type" value="Genomic_DNA"/>
</dbReference>
<evidence type="ECO:0000313" key="4">
    <source>
        <dbReference type="EMBL" id="GJN90549.1"/>
    </source>
</evidence>
<keyword evidence="5" id="KW-1185">Reference proteome</keyword>
<dbReference type="Proteomes" id="UP001342314">
    <property type="component" value="Unassembled WGS sequence"/>
</dbReference>
<evidence type="ECO:0000313" key="5">
    <source>
        <dbReference type="Proteomes" id="UP001342314"/>
    </source>
</evidence>
<dbReference type="InterPro" id="IPR029045">
    <property type="entry name" value="ClpP/crotonase-like_dom_sf"/>
</dbReference>
<name>A0AAV5GJF0_9BASI</name>
<proteinExistence type="predicted"/>
<dbReference type="SUPFAM" id="SSF52096">
    <property type="entry name" value="ClpP/crotonase"/>
    <property type="match status" value="1"/>
</dbReference>
<reference evidence="4 5" key="1">
    <citation type="submission" date="2021-12" db="EMBL/GenBank/DDBJ databases">
        <title>High titer production of polyol ester of fatty acids by Rhodotorula paludigena BS15 towards product separation-free biomass refinery.</title>
        <authorList>
            <person name="Mano J."/>
            <person name="Ono H."/>
            <person name="Tanaka T."/>
            <person name="Naito K."/>
            <person name="Sushida H."/>
            <person name="Ike M."/>
            <person name="Tokuyasu K."/>
            <person name="Kitaoka M."/>
        </authorList>
    </citation>
    <scope>NUCLEOTIDE SEQUENCE [LARGE SCALE GENOMIC DNA]</scope>
    <source>
        <strain evidence="4 5">BS15</strain>
    </source>
</reference>
<evidence type="ECO:0000256" key="2">
    <source>
        <dbReference type="ARBA" id="ARBA00023140"/>
    </source>
</evidence>
<sequence>MAAPDAILLDFKPPFAIITLNQPKKKNALDLHLYKRLSSILKEVDRNPEIYVTVLTGNGDFFSASLILLRSVASLERLSGSNLDMTRSFYTHSKILVAGLNGPAIGLSAALLGVRRCAFSMRIDFFADPHTAMQHVDLVYAVENAYFLTPFSAISLVCEGGASQSLVQRMGLSKANEALLLGKKLTAQDLVACGFVNKLFPPQDAASFRKELLSYLEQQLSGLELEAILKSKQLIRAALPNPDETNTREVFAGAERFATGKPQERFSKLANKEMKHKL</sequence>
<gene>
    <name evidence="4" type="ORF">Rhopal_003561-T1</name>
</gene>
<dbReference type="PANTHER" id="PTHR43684">
    <property type="match status" value="1"/>
</dbReference>
<dbReference type="GO" id="GO:0006635">
    <property type="term" value="P:fatty acid beta-oxidation"/>
    <property type="evidence" value="ECO:0007669"/>
    <property type="project" value="TreeGrafter"/>
</dbReference>
<evidence type="ECO:0000256" key="3">
    <source>
        <dbReference type="ARBA" id="ARBA00023235"/>
    </source>
</evidence>
<comment type="subcellular location">
    <subcellularLocation>
        <location evidence="1">Peroxisome</location>
    </subcellularLocation>
</comment>
<dbReference type="InterPro" id="IPR051053">
    <property type="entry name" value="ECH/Chromodomain_protein"/>
</dbReference>
<dbReference type="InterPro" id="IPR001753">
    <property type="entry name" value="Enoyl-CoA_hydra/iso"/>
</dbReference>
<evidence type="ECO:0000256" key="1">
    <source>
        <dbReference type="ARBA" id="ARBA00004275"/>
    </source>
</evidence>
<keyword evidence="2" id="KW-0576">Peroxisome</keyword>
<dbReference type="Gene3D" id="3.90.226.10">
    <property type="entry name" value="2-enoyl-CoA Hydratase, Chain A, domain 1"/>
    <property type="match status" value="2"/>
</dbReference>
<comment type="caution">
    <text evidence="4">The sequence shown here is derived from an EMBL/GenBank/DDBJ whole genome shotgun (WGS) entry which is preliminary data.</text>
</comment>
<dbReference type="CDD" id="cd06558">
    <property type="entry name" value="crotonase-like"/>
    <property type="match status" value="1"/>
</dbReference>
<organism evidence="4 5">
    <name type="scientific">Rhodotorula paludigena</name>
    <dbReference type="NCBI Taxonomy" id="86838"/>
    <lineage>
        <taxon>Eukaryota</taxon>
        <taxon>Fungi</taxon>
        <taxon>Dikarya</taxon>
        <taxon>Basidiomycota</taxon>
        <taxon>Pucciniomycotina</taxon>
        <taxon>Microbotryomycetes</taxon>
        <taxon>Sporidiobolales</taxon>
        <taxon>Sporidiobolaceae</taxon>
        <taxon>Rhodotorula</taxon>
    </lineage>
</organism>
<accession>A0AAV5GJF0</accession>
<dbReference type="GO" id="GO:0004165">
    <property type="term" value="F:delta(3)-delta(2)-enoyl-CoA isomerase activity"/>
    <property type="evidence" value="ECO:0007669"/>
    <property type="project" value="UniProtKB-ARBA"/>
</dbReference>
<dbReference type="PANTHER" id="PTHR43684:SF1">
    <property type="entry name" value="ENOYL-COA DELTA ISOMERASE 2"/>
    <property type="match status" value="1"/>
</dbReference>
<protein>
    <submittedName>
        <fullName evidence="4">Uncharacterized protein</fullName>
    </submittedName>
</protein>
<keyword evidence="3" id="KW-0413">Isomerase</keyword>
<dbReference type="AlphaFoldDB" id="A0AAV5GJF0"/>
<dbReference type="Pfam" id="PF00378">
    <property type="entry name" value="ECH_1"/>
    <property type="match status" value="2"/>
</dbReference>